<keyword evidence="1" id="KW-1185">Reference proteome</keyword>
<accession>A0A1I7Y896</accession>
<reference evidence="2" key="1">
    <citation type="submission" date="2016-11" db="UniProtKB">
        <authorList>
            <consortium name="WormBaseParasite"/>
        </authorList>
    </citation>
    <scope>IDENTIFICATION</scope>
</reference>
<dbReference type="WBParaSite" id="L893_g13651.t2">
    <property type="protein sequence ID" value="L893_g13651.t2"/>
    <property type="gene ID" value="L893_g13651"/>
</dbReference>
<sequence length="208" mass="24276">MDTVSCSFTESVLQRLPLSSLEQLENLSSRRWSALASHHSQRRLENLCVILSENDEWYIYMMGKHTEDYEYFKANPRFVRIQKVCVVSKPPGESIITTKVDADVKKLNKFMEPFIPTVDEVIVSIDQDNNQAILKKMDFLRKLQPQVVGVGRQLEAKSEELLKFYDRNGDRRFMYKSSICFQFEDMQILDHEVHFNVYGLGVSLRPSQ</sequence>
<protein>
    <submittedName>
        <fullName evidence="2">F-box domain-containing protein</fullName>
    </submittedName>
</protein>
<evidence type="ECO:0000313" key="1">
    <source>
        <dbReference type="Proteomes" id="UP000095287"/>
    </source>
</evidence>
<organism evidence="1 2">
    <name type="scientific">Steinernema glaseri</name>
    <dbReference type="NCBI Taxonomy" id="37863"/>
    <lineage>
        <taxon>Eukaryota</taxon>
        <taxon>Metazoa</taxon>
        <taxon>Ecdysozoa</taxon>
        <taxon>Nematoda</taxon>
        <taxon>Chromadorea</taxon>
        <taxon>Rhabditida</taxon>
        <taxon>Tylenchina</taxon>
        <taxon>Panagrolaimomorpha</taxon>
        <taxon>Strongyloidoidea</taxon>
        <taxon>Steinernematidae</taxon>
        <taxon>Steinernema</taxon>
    </lineage>
</organism>
<dbReference type="Proteomes" id="UP000095287">
    <property type="component" value="Unplaced"/>
</dbReference>
<proteinExistence type="predicted"/>
<name>A0A1I7Y896_9BILA</name>
<evidence type="ECO:0000313" key="2">
    <source>
        <dbReference type="WBParaSite" id="L893_g13651.t2"/>
    </source>
</evidence>
<dbReference type="AlphaFoldDB" id="A0A1I7Y896"/>